<sequence>MKLFVIAATIASVLAQKSQNTSLNGARNTKNVMAAAGADPAAAQNKALDCFNKDCAGNRKNFACIAKCYGVPKPKMKVKRLLRKCYKHCDKQNLSDVDKKKCVETCIDIIFKSPLAKKANARAKSDGTRAYSGSMNSLTKFAAASFVAALFTGVM</sequence>
<evidence type="ECO:0000256" key="1">
    <source>
        <dbReference type="SAM" id="SignalP"/>
    </source>
</evidence>
<keyword evidence="3" id="KW-1185">Reference proteome</keyword>
<feature type="signal peptide" evidence="1">
    <location>
        <begin position="1"/>
        <end position="15"/>
    </location>
</feature>
<reference evidence="3" key="1">
    <citation type="submission" date="2017-01" db="EMBL/GenBank/DDBJ databases">
        <authorList>
            <person name="Wang Y."/>
            <person name="White M."/>
            <person name="Kvist S."/>
            <person name="Moncalvo J.-M."/>
        </authorList>
    </citation>
    <scope>NUCLEOTIDE SEQUENCE [LARGE SCALE GENOMIC DNA]</scope>
    <source>
        <strain evidence="3">COL-18-3</strain>
    </source>
</reference>
<proteinExistence type="predicted"/>
<dbReference type="Proteomes" id="UP000188320">
    <property type="component" value="Unassembled WGS sequence"/>
</dbReference>
<comment type="caution">
    <text evidence="2">The sequence shown here is derived from an EMBL/GenBank/DDBJ whole genome shotgun (WGS) entry which is preliminary data.</text>
</comment>
<name>A0A1R1PQ40_ZANCU</name>
<accession>A0A1R1PQ40</accession>
<protein>
    <submittedName>
        <fullName evidence="2">Uncharacterized protein</fullName>
    </submittedName>
</protein>
<organism evidence="2 3">
    <name type="scientific">Zancudomyces culisetae</name>
    <name type="common">Gut fungus</name>
    <name type="synonym">Smittium culisetae</name>
    <dbReference type="NCBI Taxonomy" id="1213189"/>
    <lineage>
        <taxon>Eukaryota</taxon>
        <taxon>Fungi</taxon>
        <taxon>Fungi incertae sedis</taxon>
        <taxon>Zoopagomycota</taxon>
        <taxon>Kickxellomycotina</taxon>
        <taxon>Harpellomycetes</taxon>
        <taxon>Harpellales</taxon>
        <taxon>Legeriomycetaceae</taxon>
        <taxon>Zancudomyces</taxon>
    </lineage>
</organism>
<evidence type="ECO:0000313" key="3">
    <source>
        <dbReference type="Proteomes" id="UP000188320"/>
    </source>
</evidence>
<feature type="chain" id="PRO_5012842294" evidence="1">
    <location>
        <begin position="16"/>
        <end position="155"/>
    </location>
</feature>
<dbReference type="EMBL" id="LSSK01000524">
    <property type="protein sequence ID" value="OMH83051.1"/>
    <property type="molecule type" value="Genomic_DNA"/>
</dbReference>
<keyword evidence="1" id="KW-0732">Signal</keyword>
<dbReference type="AlphaFoldDB" id="A0A1R1PQ40"/>
<gene>
    <name evidence="2" type="ORF">AX774_g3452</name>
</gene>
<evidence type="ECO:0000313" key="2">
    <source>
        <dbReference type="EMBL" id="OMH83051.1"/>
    </source>
</evidence>